<feature type="compositionally biased region" description="Basic and acidic residues" evidence="1">
    <location>
        <begin position="220"/>
        <end position="234"/>
    </location>
</feature>
<dbReference type="AlphaFoldDB" id="A0AAV1WFH3"/>
<feature type="transmembrane region" description="Helical" evidence="2">
    <location>
        <begin position="12"/>
        <end position="36"/>
    </location>
</feature>
<sequence length="885" mass="101751">MNDFVYVKMLCAFGFLRVFISNYMLYSLGLIFRYFFRFIKVADAEKELLEPQSQADECERNIEIDGFREELANFLFWRGDDDGVEVSGEREEDTESSVFIESFSDVPEDTEKLQAEKECFVFKNTQERRVEKTEDGGSIFMEIDSADAVFHEDGEKGREENEGFVFVETNSNVHQDGKIRINEDETKSSVFKEKGSSAEHDSITIEQEETGEPFSTESEYNVHEDSKNAEKGETENSVFMHSCSDLNGGNKKIEEENEEGTVFVETETATTTSMYQYMSGKDIISGFIEEPTVMRFSFREIFMGQGVSPVSNNACASSNTIPNKVFSALDTEKLVQFESEAFGETDSSDEDNFPSNENSVESDSESESSTSSGLIRGNGNKFEDSFAYQFLASNEGFESELFKQIMREEKIEVVEEKQFSCGGKVSTEDGYIEMEGGVKDLKSSDVYSFGQKDQNEGSHHEEKPCRNEKSEETRWEKELYKSKSDEENEDNFEWEHDDIVEQLKIELKNARQGGLATIFEEEDEEVEEDALEVESPKVVEDLKPLKIEEKLQYKDQIDEIENVYKSYAEKMRKLDIMNYQIMHALGLLQLKDPLKLVSIQKSATSSAKPVITQNLCPRKASKNTSDPLLKVVNELHRDLELVYVGQVCLSWEILCWQHKKAQELQEFNSQGCRYNHVASEFQHFQVLLNRFIENEPFQQGTRIQNYVMNRCVIRNLLQVPAIKGDSMKDRNITRGDEKDNAISSGRLVDIIKESMSVFWEFVRADKDYGNVFLKASQHIGLDLKDPATSCLLVDIRTQLQKKERKLKDIVRSGNCIVRKFQKHHEDQLDHEQMVAQVGLKLISRVLNMSKLRKEQVIWCHAKLHKIMFLTRKIVQVEPSFLLFPC</sequence>
<feature type="region of interest" description="Disordered" evidence="1">
    <location>
        <begin position="176"/>
        <end position="236"/>
    </location>
</feature>
<dbReference type="Pfam" id="PF07891">
    <property type="entry name" value="DUF1666"/>
    <property type="match status" value="1"/>
</dbReference>
<keyword evidence="2" id="KW-0812">Transmembrane</keyword>
<feature type="compositionally biased region" description="Basic and acidic residues" evidence="1">
    <location>
        <begin position="453"/>
        <end position="485"/>
    </location>
</feature>
<dbReference type="PANTHER" id="PTHR46741">
    <property type="entry name" value="OS09G0413600 PROTEIN"/>
    <property type="match status" value="1"/>
</dbReference>
<feature type="region of interest" description="Disordered" evidence="1">
    <location>
        <begin position="341"/>
        <end position="376"/>
    </location>
</feature>
<dbReference type="PANTHER" id="PTHR46741:SF4">
    <property type="entry name" value="FINGER FYVE DOMAIN PROTEIN, PUTATIVE (DUF1666)-RELATED"/>
    <property type="match status" value="1"/>
</dbReference>
<comment type="caution">
    <text evidence="3">The sequence shown here is derived from an EMBL/GenBank/DDBJ whole genome shotgun (WGS) entry which is preliminary data.</text>
</comment>
<proteinExistence type="predicted"/>
<dbReference type="EMBL" id="CAXHTB010000006">
    <property type="protein sequence ID" value="CAL0308115.1"/>
    <property type="molecule type" value="Genomic_DNA"/>
</dbReference>
<feature type="compositionally biased region" description="Basic and acidic residues" evidence="1">
    <location>
        <begin position="176"/>
        <end position="203"/>
    </location>
</feature>
<evidence type="ECO:0008006" key="5">
    <source>
        <dbReference type="Google" id="ProtNLM"/>
    </source>
</evidence>
<gene>
    <name evidence="3" type="ORF">LLUT_LOCUS9175</name>
</gene>
<keyword evidence="2" id="KW-0472">Membrane</keyword>
<name>A0AAV1WFH3_LUPLU</name>
<feature type="region of interest" description="Disordered" evidence="1">
    <location>
        <begin position="448"/>
        <end position="489"/>
    </location>
</feature>
<organism evidence="3 4">
    <name type="scientific">Lupinus luteus</name>
    <name type="common">European yellow lupine</name>
    <dbReference type="NCBI Taxonomy" id="3873"/>
    <lineage>
        <taxon>Eukaryota</taxon>
        <taxon>Viridiplantae</taxon>
        <taxon>Streptophyta</taxon>
        <taxon>Embryophyta</taxon>
        <taxon>Tracheophyta</taxon>
        <taxon>Spermatophyta</taxon>
        <taxon>Magnoliopsida</taxon>
        <taxon>eudicotyledons</taxon>
        <taxon>Gunneridae</taxon>
        <taxon>Pentapetalae</taxon>
        <taxon>rosids</taxon>
        <taxon>fabids</taxon>
        <taxon>Fabales</taxon>
        <taxon>Fabaceae</taxon>
        <taxon>Papilionoideae</taxon>
        <taxon>50 kb inversion clade</taxon>
        <taxon>genistoids sensu lato</taxon>
        <taxon>core genistoids</taxon>
        <taxon>Genisteae</taxon>
        <taxon>Lupinus</taxon>
    </lineage>
</organism>
<keyword evidence="2" id="KW-1133">Transmembrane helix</keyword>
<reference evidence="3 4" key="1">
    <citation type="submission" date="2024-03" db="EMBL/GenBank/DDBJ databases">
        <authorList>
            <person name="Martinez-Hernandez J."/>
        </authorList>
    </citation>
    <scope>NUCLEOTIDE SEQUENCE [LARGE SCALE GENOMIC DNA]</scope>
</reference>
<evidence type="ECO:0000313" key="3">
    <source>
        <dbReference type="EMBL" id="CAL0308115.1"/>
    </source>
</evidence>
<evidence type="ECO:0000256" key="2">
    <source>
        <dbReference type="SAM" id="Phobius"/>
    </source>
</evidence>
<dbReference type="InterPro" id="IPR012870">
    <property type="entry name" value="DUF1666"/>
</dbReference>
<keyword evidence="4" id="KW-1185">Reference proteome</keyword>
<evidence type="ECO:0000256" key="1">
    <source>
        <dbReference type="SAM" id="MobiDB-lite"/>
    </source>
</evidence>
<dbReference type="Proteomes" id="UP001497480">
    <property type="component" value="Unassembled WGS sequence"/>
</dbReference>
<protein>
    <recommendedName>
        <fullName evidence="5">Ribosomal protein L34Ae</fullName>
    </recommendedName>
</protein>
<accession>A0AAV1WFH3</accession>
<evidence type="ECO:0000313" key="4">
    <source>
        <dbReference type="Proteomes" id="UP001497480"/>
    </source>
</evidence>
<feature type="compositionally biased region" description="Acidic residues" evidence="1">
    <location>
        <begin position="341"/>
        <end position="352"/>
    </location>
</feature>